<dbReference type="PANTHER" id="PTHR43386:SF1">
    <property type="entry name" value="D,D-DIPEPTIDE TRANSPORT SYSTEM PERMEASE PROTEIN DDPC-RELATED"/>
    <property type="match status" value="1"/>
</dbReference>
<dbReference type="PROSITE" id="PS50928">
    <property type="entry name" value="ABC_TM1"/>
    <property type="match status" value="1"/>
</dbReference>
<dbReference type="InterPro" id="IPR035906">
    <property type="entry name" value="MetI-like_sf"/>
</dbReference>
<evidence type="ECO:0000256" key="4">
    <source>
        <dbReference type="ARBA" id="ARBA00022692"/>
    </source>
</evidence>
<evidence type="ECO:0000256" key="5">
    <source>
        <dbReference type="ARBA" id="ARBA00022989"/>
    </source>
</evidence>
<gene>
    <name evidence="9" type="ORF">S03H2_05309</name>
</gene>
<evidence type="ECO:0000259" key="8">
    <source>
        <dbReference type="PROSITE" id="PS50928"/>
    </source>
</evidence>
<keyword evidence="3" id="KW-1003">Cell membrane</keyword>
<feature type="non-terminal residue" evidence="9">
    <location>
        <position position="1"/>
    </location>
</feature>
<keyword evidence="6 7" id="KW-0472">Membrane</keyword>
<evidence type="ECO:0000256" key="1">
    <source>
        <dbReference type="ARBA" id="ARBA00004651"/>
    </source>
</evidence>
<reference evidence="9" key="1">
    <citation type="journal article" date="2014" name="Front. Microbiol.">
        <title>High frequency of phylogenetically diverse reductive dehalogenase-homologous genes in deep subseafloor sedimentary metagenomes.</title>
        <authorList>
            <person name="Kawai M."/>
            <person name="Futagami T."/>
            <person name="Toyoda A."/>
            <person name="Takaki Y."/>
            <person name="Nishi S."/>
            <person name="Hori S."/>
            <person name="Arai W."/>
            <person name="Tsubouchi T."/>
            <person name="Morono Y."/>
            <person name="Uchiyama I."/>
            <person name="Ito T."/>
            <person name="Fujiyama A."/>
            <person name="Inagaki F."/>
            <person name="Takami H."/>
        </authorList>
    </citation>
    <scope>NUCLEOTIDE SEQUENCE</scope>
    <source>
        <strain evidence="9">Expedition CK06-06</strain>
    </source>
</reference>
<comment type="caution">
    <text evidence="9">The sequence shown here is derived from an EMBL/GenBank/DDBJ whole genome shotgun (WGS) entry which is preliminary data.</text>
</comment>
<name>X1EY33_9ZZZZ</name>
<dbReference type="SUPFAM" id="SSF161098">
    <property type="entry name" value="MetI-like"/>
    <property type="match status" value="1"/>
</dbReference>
<dbReference type="GO" id="GO:0055085">
    <property type="term" value="P:transmembrane transport"/>
    <property type="evidence" value="ECO:0007669"/>
    <property type="project" value="InterPro"/>
</dbReference>
<evidence type="ECO:0000256" key="7">
    <source>
        <dbReference type="SAM" id="Phobius"/>
    </source>
</evidence>
<comment type="subcellular location">
    <subcellularLocation>
        <location evidence="1">Cell membrane</location>
        <topology evidence="1">Multi-pass membrane protein</topology>
    </subcellularLocation>
</comment>
<evidence type="ECO:0000256" key="6">
    <source>
        <dbReference type="ARBA" id="ARBA00023136"/>
    </source>
</evidence>
<dbReference type="EMBL" id="BARU01002200">
    <property type="protein sequence ID" value="GAH25240.1"/>
    <property type="molecule type" value="Genomic_DNA"/>
</dbReference>
<keyword evidence="4 7" id="KW-0812">Transmembrane</keyword>
<protein>
    <recommendedName>
        <fullName evidence="8">ABC transmembrane type-1 domain-containing protein</fullName>
    </recommendedName>
</protein>
<dbReference type="PANTHER" id="PTHR43386">
    <property type="entry name" value="OLIGOPEPTIDE TRANSPORT SYSTEM PERMEASE PROTEIN APPC"/>
    <property type="match status" value="1"/>
</dbReference>
<evidence type="ECO:0000256" key="3">
    <source>
        <dbReference type="ARBA" id="ARBA00022475"/>
    </source>
</evidence>
<dbReference type="InterPro" id="IPR000515">
    <property type="entry name" value="MetI-like"/>
</dbReference>
<dbReference type="GO" id="GO:0005886">
    <property type="term" value="C:plasma membrane"/>
    <property type="evidence" value="ECO:0007669"/>
    <property type="project" value="UniProtKB-SubCell"/>
</dbReference>
<dbReference type="CDD" id="cd06261">
    <property type="entry name" value="TM_PBP2"/>
    <property type="match status" value="1"/>
</dbReference>
<keyword evidence="5 7" id="KW-1133">Transmembrane helix</keyword>
<sequence>VIDYLIMRFVDLFYAFPTLILIIIITPMVGSDLFTTLIVYGLLFIPYNIRFMRSLVFQIKQLEYVQAAKVGGASRFIVMFKHILPNAVSPMLVSFFGGAAVAIIGLAGLAFIGFSDNTVASWGIDILWARGKYSNLSAAVWPGLFIGIAAIGYILLGDGLRDALDPRLKL</sequence>
<dbReference type="InterPro" id="IPR050366">
    <property type="entry name" value="BP-dependent_transpt_permease"/>
</dbReference>
<proteinExistence type="predicted"/>
<dbReference type="Pfam" id="PF00528">
    <property type="entry name" value="BPD_transp_1"/>
    <property type="match status" value="1"/>
</dbReference>
<dbReference type="Gene3D" id="1.10.3720.10">
    <property type="entry name" value="MetI-like"/>
    <property type="match status" value="1"/>
</dbReference>
<feature type="transmembrane region" description="Helical" evidence="7">
    <location>
        <begin position="91"/>
        <end position="114"/>
    </location>
</feature>
<evidence type="ECO:0000256" key="2">
    <source>
        <dbReference type="ARBA" id="ARBA00022448"/>
    </source>
</evidence>
<keyword evidence="2" id="KW-0813">Transport</keyword>
<feature type="transmembrane region" description="Helical" evidence="7">
    <location>
        <begin position="12"/>
        <end position="45"/>
    </location>
</feature>
<evidence type="ECO:0000313" key="9">
    <source>
        <dbReference type="EMBL" id="GAH25240.1"/>
    </source>
</evidence>
<dbReference type="AlphaFoldDB" id="X1EY33"/>
<feature type="transmembrane region" description="Helical" evidence="7">
    <location>
        <begin position="134"/>
        <end position="156"/>
    </location>
</feature>
<accession>X1EY33</accession>
<feature type="domain" description="ABC transmembrane type-1" evidence="8">
    <location>
        <begin position="1"/>
        <end position="157"/>
    </location>
</feature>
<organism evidence="9">
    <name type="scientific">marine sediment metagenome</name>
    <dbReference type="NCBI Taxonomy" id="412755"/>
    <lineage>
        <taxon>unclassified sequences</taxon>
        <taxon>metagenomes</taxon>
        <taxon>ecological metagenomes</taxon>
    </lineage>
</organism>